<dbReference type="Gene3D" id="3.30.1810.10">
    <property type="entry name" value="YdfO-like"/>
    <property type="match status" value="1"/>
</dbReference>
<proteinExistence type="predicted"/>
<gene>
    <name evidence="1" type="ORF">E2R66_18490</name>
</gene>
<accession>A0A4Y8SA23</accession>
<comment type="caution">
    <text evidence="1">The sequence shown here is derived from an EMBL/GenBank/DDBJ whole genome shotgun (WGS) entry which is preliminary data.</text>
</comment>
<dbReference type="AlphaFoldDB" id="A0A4Y8SA23"/>
<keyword evidence="2" id="KW-1185">Reference proteome</keyword>
<protein>
    <submittedName>
        <fullName evidence="1">DUF1398 domain-containing protein</fullName>
    </submittedName>
</protein>
<evidence type="ECO:0000313" key="2">
    <source>
        <dbReference type="Proteomes" id="UP000297540"/>
    </source>
</evidence>
<dbReference type="InterPro" id="IPR009833">
    <property type="entry name" value="DUF1398"/>
</dbReference>
<dbReference type="EMBL" id="SOZE01000021">
    <property type="protein sequence ID" value="TFF35480.1"/>
    <property type="molecule type" value="Genomic_DNA"/>
</dbReference>
<dbReference type="InterPro" id="IPR036696">
    <property type="entry name" value="YdfO-like_sf"/>
</dbReference>
<dbReference type="OrthoDB" id="1550456at2"/>
<name>A0A4Y8SA23_9SPHI</name>
<dbReference type="RefSeq" id="WP_133233442.1">
    <property type="nucleotide sequence ID" value="NZ_SOZE01000021.1"/>
</dbReference>
<sequence>MFTIQHMKAAHAKVKSGADFPAYVKEIKQLGLIHYDFMVKDGRTVYHGVNGYEVSSAPIYPEQAISGKASSAALKQIIAEHQQGKSDFLAFCRLVAEAGVEKWVVNTEAMVCSYYDLSGNSMVAEPIPGNVC</sequence>
<reference evidence="1 2" key="1">
    <citation type="journal article" date="2017" name="Int. J. Syst. Evol. Microbiol.">
        <title>Mucilaginibacterpsychrotolerans sp. nov., isolated from peatlands.</title>
        <authorList>
            <person name="Deng Y."/>
            <person name="Shen L."/>
            <person name="Xu B."/>
            <person name="Liu Y."/>
            <person name="Gu Z."/>
            <person name="Liu H."/>
            <person name="Zhou Y."/>
        </authorList>
    </citation>
    <scope>NUCLEOTIDE SEQUENCE [LARGE SCALE GENOMIC DNA]</scope>
    <source>
        <strain evidence="1 2">NH7-4</strain>
    </source>
</reference>
<dbReference type="Pfam" id="PF07166">
    <property type="entry name" value="DUF1398"/>
    <property type="match status" value="1"/>
</dbReference>
<dbReference type="Proteomes" id="UP000297540">
    <property type="component" value="Unassembled WGS sequence"/>
</dbReference>
<evidence type="ECO:0000313" key="1">
    <source>
        <dbReference type="EMBL" id="TFF35480.1"/>
    </source>
</evidence>
<dbReference type="SUPFAM" id="SSF160419">
    <property type="entry name" value="YdfO-like"/>
    <property type="match status" value="1"/>
</dbReference>
<organism evidence="1 2">
    <name type="scientific">Mucilaginibacter psychrotolerans</name>
    <dbReference type="NCBI Taxonomy" id="1524096"/>
    <lineage>
        <taxon>Bacteria</taxon>
        <taxon>Pseudomonadati</taxon>
        <taxon>Bacteroidota</taxon>
        <taxon>Sphingobacteriia</taxon>
        <taxon>Sphingobacteriales</taxon>
        <taxon>Sphingobacteriaceae</taxon>
        <taxon>Mucilaginibacter</taxon>
    </lineage>
</organism>